<keyword evidence="1" id="KW-0472">Membrane</keyword>
<dbReference type="AlphaFoldDB" id="A0AAV3YZ80"/>
<sequence>MPIIQYQPVLWWGNAVLLTLLAVWTLSYTVEKRRDPCEIMFAFKMRKKDAWERFWPVVDERSITEKLHHQVLNRSIASLNQSISLGVIGNCNFLFDSWQSVDLCRYTVYKLAALCR</sequence>
<keyword evidence="3" id="KW-1185">Reference proteome</keyword>
<dbReference type="Proteomes" id="UP000735302">
    <property type="component" value="Unassembled WGS sequence"/>
</dbReference>
<keyword evidence="1" id="KW-1133">Transmembrane helix</keyword>
<evidence type="ECO:0000313" key="3">
    <source>
        <dbReference type="Proteomes" id="UP000735302"/>
    </source>
</evidence>
<gene>
    <name evidence="2" type="ORF">PoB_001499500</name>
</gene>
<evidence type="ECO:0000313" key="2">
    <source>
        <dbReference type="EMBL" id="GFN88489.1"/>
    </source>
</evidence>
<reference evidence="2 3" key="1">
    <citation type="journal article" date="2021" name="Elife">
        <title>Chloroplast acquisition without the gene transfer in kleptoplastic sea slugs, Plakobranchus ocellatus.</title>
        <authorList>
            <person name="Maeda T."/>
            <person name="Takahashi S."/>
            <person name="Yoshida T."/>
            <person name="Shimamura S."/>
            <person name="Takaki Y."/>
            <person name="Nagai Y."/>
            <person name="Toyoda A."/>
            <person name="Suzuki Y."/>
            <person name="Arimoto A."/>
            <person name="Ishii H."/>
            <person name="Satoh N."/>
            <person name="Nishiyama T."/>
            <person name="Hasebe M."/>
            <person name="Maruyama T."/>
            <person name="Minagawa J."/>
            <person name="Obokata J."/>
            <person name="Shigenobu S."/>
        </authorList>
    </citation>
    <scope>NUCLEOTIDE SEQUENCE [LARGE SCALE GENOMIC DNA]</scope>
</reference>
<organism evidence="2 3">
    <name type="scientific">Plakobranchus ocellatus</name>
    <dbReference type="NCBI Taxonomy" id="259542"/>
    <lineage>
        <taxon>Eukaryota</taxon>
        <taxon>Metazoa</taxon>
        <taxon>Spiralia</taxon>
        <taxon>Lophotrochozoa</taxon>
        <taxon>Mollusca</taxon>
        <taxon>Gastropoda</taxon>
        <taxon>Heterobranchia</taxon>
        <taxon>Euthyneura</taxon>
        <taxon>Panpulmonata</taxon>
        <taxon>Sacoglossa</taxon>
        <taxon>Placobranchoidea</taxon>
        <taxon>Plakobranchidae</taxon>
        <taxon>Plakobranchus</taxon>
    </lineage>
</organism>
<protein>
    <recommendedName>
        <fullName evidence="4">ATP synthase F0 subunit 8</fullName>
    </recommendedName>
</protein>
<feature type="transmembrane region" description="Helical" evidence="1">
    <location>
        <begin position="12"/>
        <end position="30"/>
    </location>
</feature>
<keyword evidence="1" id="KW-0812">Transmembrane</keyword>
<proteinExistence type="predicted"/>
<comment type="caution">
    <text evidence="2">The sequence shown here is derived from an EMBL/GenBank/DDBJ whole genome shotgun (WGS) entry which is preliminary data.</text>
</comment>
<dbReference type="EMBL" id="BLXT01001848">
    <property type="protein sequence ID" value="GFN88489.1"/>
    <property type="molecule type" value="Genomic_DNA"/>
</dbReference>
<evidence type="ECO:0000256" key="1">
    <source>
        <dbReference type="SAM" id="Phobius"/>
    </source>
</evidence>
<evidence type="ECO:0008006" key="4">
    <source>
        <dbReference type="Google" id="ProtNLM"/>
    </source>
</evidence>
<accession>A0AAV3YZ80</accession>
<name>A0AAV3YZ80_9GAST</name>